<reference evidence="12 13" key="1">
    <citation type="journal article" date="2018" name="Mol. Plant Microbe Interact.">
        <title>Taxonomically Different Co-Microsymbionts of a Relict Legume, Oxytropis popoviana, Have Complementary Sets of Symbiotic Genes and Together Increase the Efficiency of Plant Nodulation.</title>
        <authorList>
            <person name="Safronova V."/>
            <person name="Belimov A."/>
            <person name="Sazanova A."/>
            <person name="Chirak E."/>
            <person name="Verkhozina A."/>
            <person name="Kuznetsova I."/>
            <person name="Andronov E."/>
            <person name="Puhalsky J."/>
            <person name="Tikhonovich I."/>
        </authorList>
    </citation>
    <scope>NUCLEOTIDE SEQUENCE [LARGE SCALE GENOMIC DNA]</scope>
    <source>
        <strain evidence="12 13">Opo-235</strain>
    </source>
</reference>
<evidence type="ECO:0000256" key="7">
    <source>
        <dbReference type="ARBA" id="ARBA00023160"/>
    </source>
</evidence>
<dbReference type="Gene3D" id="2.40.50.100">
    <property type="match status" value="1"/>
</dbReference>
<dbReference type="AlphaFoldDB" id="A0A3M9X1B0"/>
<name>A0A3M9X1B0_9HYPH</name>
<dbReference type="GO" id="GO:0003989">
    <property type="term" value="F:acetyl-CoA carboxylase activity"/>
    <property type="evidence" value="ECO:0007669"/>
    <property type="project" value="InterPro"/>
</dbReference>
<dbReference type="PROSITE" id="PS00188">
    <property type="entry name" value="BIOTIN"/>
    <property type="match status" value="1"/>
</dbReference>
<evidence type="ECO:0000256" key="10">
    <source>
        <dbReference type="SAM" id="MobiDB-lite"/>
    </source>
</evidence>
<dbReference type="EMBL" id="QKOD01000018">
    <property type="protein sequence ID" value="RNJ41522.1"/>
    <property type="molecule type" value="Genomic_DNA"/>
</dbReference>
<evidence type="ECO:0000256" key="5">
    <source>
        <dbReference type="ARBA" id="ARBA00022832"/>
    </source>
</evidence>
<feature type="compositionally biased region" description="Polar residues" evidence="10">
    <location>
        <begin position="35"/>
        <end position="46"/>
    </location>
</feature>
<dbReference type="InterPro" id="IPR000089">
    <property type="entry name" value="Biotin_lipoyl"/>
</dbReference>
<dbReference type="PANTHER" id="PTHR45266:SF3">
    <property type="entry name" value="OXALOACETATE DECARBOXYLASE ALPHA CHAIN"/>
    <property type="match status" value="1"/>
</dbReference>
<keyword evidence="7 9" id="KW-0275">Fatty acid biosynthesis</keyword>
<evidence type="ECO:0000256" key="6">
    <source>
        <dbReference type="ARBA" id="ARBA00023098"/>
    </source>
</evidence>
<evidence type="ECO:0000256" key="8">
    <source>
        <dbReference type="ARBA" id="ARBA00023267"/>
    </source>
</evidence>
<comment type="caution">
    <text evidence="12">The sequence shown here is derived from an EMBL/GenBank/DDBJ whole genome shotgun (WGS) entry which is preliminary data.</text>
</comment>
<accession>A0A3M9X1B0</accession>
<dbReference type="GO" id="GO:0006633">
    <property type="term" value="P:fatty acid biosynthetic process"/>
    <property type="evidence" value="ECO:0007669"/>
    <property type="project" value="UniProtKB-UniPathway"/>
</dbReference>
<sequence>MDLDFVQKLIEFVSRSPIAELEIERDGVRVRMSRHTASAQSASQVQPGPDVTARSPDQTSTSPPIARHSIRAPLTGVFYRSGTEGEPPLVAIGDVVAEGQKIGVLEAMKTFNVVESDRAGRIVQIAFDDHAAVQSGDVLFVLEDEG</sequence>
<protein>
    <recommendedName>
        <fullName evidence="3 9">Biotin carboxyl carrier protein of acetyl-CoA carboxylase</fullName>
    </recommendedName>
</protein>
<keyword evidence="4 9" id="KW-0444">Lipid biosynthesis</keyword>
<dbReference type="Pfam" id="PF00364">
    <property type="entry name" value="Biotin_lipoyl"/>
    <property type="match status" value="1"/>
</dbReference>
<dbReference type="CDD" id="cd06850">
    <property type="entry name" value="biotinyl_domain"/>
    <property type="match status" value="1"/>
</dbReference>
<feature type="domain" description="Lipoyl-binding" evidence="11">
    <location>
        <begin position="67"/>
        <end position="143"/>
    </location>
</feature>
<dbReference type="PROSITE" id="PS50968">
    <property type="entry name" value="BIOTINYL_LIPOYL"/>
    <property type="match status" value="1"/>
</dbReference>
<keyword evidence="6 9" id="KW-0443">Lipid metabolism</keyword>
<feature type="region of interest" description="Disordered" evidence="10">
    <location>
        <begin position="32"/>
        <end position="67"/>
    </location>
</feature>
<evidence type="ECO:0000313" key="13">
    <source>
        <dbReference type="Proteomes" id="UP000275436"/>
    </source>
</evidence>
<dbReference type="PRINTS" id="PR01071">
    <property type="entry name" value="ACOABIOTINCC"/>
</dbReference>
<keyword evidence="5 9" id="KW-0276">Fatty acid metabolism</keyword>
<dbReference type="SUPFAM" id="SSF51230">
    <property type="entry name" value="Single hybrid motif"/>
    <property type="match status" value="1"/>
</dbReference>
<evidence type="ECO:0000256" key="4">
    <source>
        <dbReference type="ARBA" id="ARBA00022516"/>
    </source>
</evidence>
<dbReference type="GO" id="GO:0009317">
    <property type="term" value="C:acetyl-CoA carboxylase complex"/>
    <property type="evidence" value="ECO:0007669"/>
    <property type="project" value="InterPro"/>
</dbReference>
<evidence type="ECO:0000256" key="1">
    <source>
        <dbReference type="ARBA" id="ARBA00003761"/>
    </source>
</evidence>
<comment type="function">
    <text evidence="1 9">This protein is a component of the acetyl coenzyme A carboxylase complex; first, biotin carboxylase catalyzes the carboxylation of the carrier protein and then the transcarboxylase transfers the carboxyl group to form malonyl-CoA.</text>
</comment>
<dbReference type="Proteomes" id="UP000275436">
    <property type="component" value="Unassembled WGS sequence"/>
</dbReference>
<dbReference type="PANTHER" id="PTHR45266">
    <property type="entry name" value="OXALOACETATE DECARBOXYLASE ALPHA CHAIN"/>
    <property type="match status" value="1"/>
</dbReference>
<dbReference type="InterPro" id="IPR011053">
    <property type="entry name" value="Single_hybrid_motif"/>
</dbReference>
<proteinExistence type="predicted"/>
<evidence type="ECO:0000313" key="12">
    <source>
        <dbReference type="EMBL" id="RNJ41522.1"/>
    </source>
</evidence>
<gene>
    <name evidence="12" type="ORF">DNR46_33235</name>
</gene>
<dbReference type="RefSeq" id="WP_123170250.1">
    <property type="nucleotide sequence ID" value="NZ_QKOD01000018.1"/>
</dbReference>
<dbReference type="UniPathway" id="UPA00094"/>
<dbReference type="InterPro" id="IPR001882">
    <property type="entry name" value="Biotin_BS"/>
</dbReference>
<comment type="pathway">
    <text evidence="2 9">Lipid metabolism; fatty acid biosynthesis.</text>
</comment>
<keyword evidence="8 9" id="KW-0092">Biotin</keyword>
<evidence type="ECO:0000259" key="11">
    <source>
        <dbReference type="PROSITE" id="PS50968"/>
    </source>
</evidence>
<organism evidence="12 13">
    <name type="scientific">Mesorhizobium japonicum</name>
    <dbReference type="NCBI Taxonomy" id="2066070"/>
    <lineage>
        <taxon>Bacteria</taxon>
        <taxon>Pseudomonadati</taxon>
        <taxon>Pseudomonadota</taxon>
        <taxon>Alphaproteobacteria</taxon>
        <taxon>Hyphomicrobiales</taxon>
        <taxon>Phyllobacteriaceae</taxon>
        <taxon>Mesorhizobium</taxon>
    </lineage>
</organism>
<dbReference type="InterPro" id="IPR050709">
    <property type="entry name" value="Biotin_Carboxyl_Carrier/Decarb"/>
</dbReference>
<evidence type="ECO:0000256" key="3">
    <source>
        <dbReference type="ARBA" id="ARBA00017562"/>
    </source>
</evidence>
<dbReference type="InterPro" id="IPR001249">
    <property type="entry name" value="AcCoA_biotinCC"/>
</dbReference>
<evidence type="ECO:0000256" key="9">
    <source>
        <dbReference type="RuleBase" id="RU364072"/>
    </source>
</evidence>
<evidence type="ECO:0000256" key="2">
    <source>
        <dbReference type="ARBA" id="ARBA00005194"/>
    </source>
</evidence>